<comment type="caution">
    <text evidence="2">The sequence shown here is derived from an EMBL/GenBank/DDBJ whole genome shotgun (WGS) entry which is preliminary data.</text>
</comment>
<evidence type="ECO:0000313" key="2">
    <source>
        <dbReference type="EMBL" id="KAJ7321643.1"/>
    </source>
</evidence>
<dbReference type="AlphaFoldDB" id="A0AAD7EHD5"/>
<accession>A0AAD7EHD5</accession>
<proteinExistence type="predicted"/>
<evidence type="ECO:0000256" key="1">
    <source>
        <dbReference type="SAM" id="MobiDB-lite"/>
    </source>
</evidence>
<organism evidence="2 3">
    <name type="scientific">Mycena albidolilacea</name>
    <dbReference type="NCBI Taxonomy" id="1033008"/>
    <lineage>
        <taxon>Eukaryota</taxon>
        <taxon>Fungi</taxon>
        <taxon>Dikarya</taxon>
        <taxon>Basidiomycota</taxon>
        <taxon>Agaricomycotina</taxon>
        <taxon>Agaricomycetes</taxon>
        <taxon>Agaricomycetidae</taxon>
        <taxon>Agaricales</taxon>
        <taxon>Marasmiineae</taxon>
        <taxon>Mycenaceae</taxon>
        <taxon>Mycena</taxon>
    </lineage>
</organism>
<name>A0AAD7EHD5_9AGAR</name>
<feature type="region of interest" description="Disordered" evidence="1">
    <location>
        <begin position="112"/>
        <end position="132"/>
    </location>
</feature>
<sequence length="132" mass="14497">MEYALPVWYKPVSSNDDTQIRDSLDSQSAREGSEAGHPPSALRTTVTGILNFHSHLVNDRLEALQRAIAQPPVTIAEYETWEATLNYSSIEARATVEDAAIVRLFHGRKMTGETEAASRQTTSSGHRSLSGL</sequence>
<keyword evidence="3" id="KW-1185">Reference proteome</keyword>
<protein>
    <submittedName>
        <fullName evidence="2">Uncharacterized protein</fullName>
    </submittedName>
</protein>
<evidence type="ECO:0000313" key="3">
    <source>
        <dbReference type="Proteomes" id="UP001218218"/>
    </source>
</evidence>
<feature type="compositionally biased region" description="Polar residues" evidence="1">
    <location>
        <begin position="117"/>
        <end position="132"/>
    </location>
</feature>
<dbReference type="Proteomes" id="UP001218218">
    <property type="component" value="Unassembled WGS sequence"/>
</dbReference>
<gene>
    <name evidence="2" type="ORF">DFH08DRAFT_818504</name>
</gene>
<reference evidence="2" key="1">
    <citation type="submission" date="2023-03" db="EMBL/GenBank/DDBJ databases">
        <title>Massive genome expansion in bonnet fungi (Mycena s.s.) driven by repeated elements and novel gene families across ecological guilds.</title>
        <authorList>
            <consortium name="Lawrence Berkeley National Laboratory"/>
            <person name="Harder C.B."/>
            <person name="Miyauchi S."/>
            <person name="Viragh M."/>
            <person name="Kuo A."/>
            <person name="Thoen E."/>
            <person name="Andreopoulos B."/>
            <person name="Lu D."/>
            <person name="Skrede I."/>
            <person name="Drula E."/>
            <person name="Henrissat B."/>
            <person name="Morin E."/>
            <person name="Kohler A."/>
            <person name="Barry K."/>
            <person name="LaButti K."/>
            <person name="Morin E."/>
            <person name="Salamov A."/>
            <person name="Lipzen A."/>
            <person name="Mereny Z."/>
            <person name="Hegedus B."/>
            <person name="Baldrian P."/>
            <person name="Stursova M."/>
            <person name="Weitz H."/>
            <person name="Taylor A."/>
            <person name="Grigoriev I.V."/>
            <person name="Nagy L.G."/>
            <person name="Martin F."/>
            <person name="Kauserud H."/>
        </authorList>
    </citation>
    <scope>NUCLEOTIDE SEQUENCE</scope>
    <source>
        <strain evidence="2">CBHHK002</strain>
    </source>
</reference>
<feature type="region of interest" description="Disordered" evidence="1">
    <location>
        <begin position="16"/>
        <end position="42"/>
    </location>
</feature>
<dbReference type="EMBL" id="JARIHO010000050">
    <property type="protein sequence ID" value="KAJ7321643.1"/>
    <property type="molecule type" value="Genomic_DNA"/>
</dbReference>